<reference evidence="1 2" key="1">
    <citation type="journal article" date="2022" name="Hortic Res">
        <title>A haplotype resolved chromosomal level avocado genome allows analysis of novel avocado genes.</title>
        <authorList>
            <person name="Nath O."/>
            <person name="Fletcher S.J."/>
            <person name="Hayward A."/>
            <person name="Shaw L.M."/>
            <person name="Masouleh A.K."/>
            <person name="Furtado A."/>
            <person name="Henry R.J."/>
            <person name="Mitter N."/>
        </authorList>
    </citation>
    <scope>NUCLEOTIDE SEQUENCE [LARGE SCALE GENOMIC DNA]</scope>
    <source>
        <strain evidence="2">cv. Hass</strain>
    </source>
</reference>
<name>A0ACC2MN51_PERAE</name>
<comment type="caution">
    <text evidence="1">The sequence shown here is derived from an EMBL/GenBank/DDBJ whole genome shotgun (WGS) entry which is preliminary data.</text>
</comment>
<accession>A0ACC2MN51</accession>
<evidence type="ECO:0000313" key="2">
    <source>
        <dbReference type="Proteomes" id="UP001234297"/>
    </source>
</evidence>
<evidence type="ECO:0000313" key="1">
    <source>
        <dbReference type="EMBL" id="KAJ8646851.1"/>
    </source>
</evidence>
<sequence>MDDGQKTVLDAYRDMKQQVGEVCQLIAVSLQSWFAAAKQRQQPQPQKVSVPAPQEQQPMESVSTPQPPIQPQERPQQPQKEVSVTPQTQQQQQLSQQEVSVSPPQAQAQRQVNKVSDAPPKMEPQPQKEVSVTPQTQQQQQLSQQEVSVSPPQAQAQRQVNKVSDAPQKMEPQPRQQSETQANPSVREKGTIPSGVVNLPTPEEEAAILYRAFTGRGCDVGRLLRVLTQRDATHRQLIRQQYRKNYGEELSDRIEVTMASYTYKNANAAPARPRPQQKPQGLGQRESQERYPMDSLSLANVGYKFVKTVADTEPEVYDQGELDDQLDEEVFDENDDRGEGDEDYNEDEEEDADDPTCEEWRQGQGQREFQERAISLWLMVESERDATIVWQSLQRKSLDKAALNEVICSRTPSQIRNLKRAYFTYFKSKLSKDITYIFVIDRNTKELLVACLDDKARDEGTNVDVNKAKEDATQLYKDGEQKMWGTNNKTFIDIFAKRSRPHLAAVDAAYDKLYGHSLEEAVRKETSRSFMAGLLTLLKCAKNPAKYFAEVLYNSMKGLGTSDTTLIRVVVTRAGIDMEDIKKEYEQAYKTSLKDCIHNDTSGDYRTFLLNLLE</sequence>
<keyword evidence="2" id="KW-1185">Reference proteome</keyword>
<gene>
    <name evidence="1" type="ORF">MRB53_008599</name>
</gene>
<protein>
    <submittedName>
        <fullName evidence="1">Uncharacterized protein</fullName>
    </submittedName>
</protein>
<organism evidence="1 2">
    <name type="scientific">Persea americana</name>
    <name type="common">Avocado</name>
    <dbReference type="NCBI Taxonomy" id="3435"/>
    <lineage>
        <taxon>Eukaryota</taxon>
        <taxon>Viridiplantae</taxon>
        <taxon>Streptophyta</taxon>
        <taxon>Embryophyta</taxon>
        <taxon>Tracheophyta</taxon>
        <taxon>Spermatophyta</taxon>
        <taxon>Magnoliopsida</taxon>
        <taxon>Magnoliidae</taxon>
        <taxon>Laurales</taxon>
        <taxon>Lauraceae</taxon>
        <taxon>Persea</taxon>
    </lineage>
</organism>
<dbReference type="EMBL" id="CM056810">
    <property type="protein sequence ID" value="KAJ8646851.1"/>
    <property type="molecule type" value="Genomic_DNA"/>
</dbReference>
<proteinExistence type="predicted"/>
<dbReference type="Proteomes" id="UP001234297">
    <property type="component" value="Chromosome 2"/>
</dbReference>